<dbReference type="InterPro" id="IPR004344">
    <property type="entry name" value="TTL/TTLL_fam"/>
</dbReference>
<dbReference type="GO" id="GO:0036064">
    <property type="term" value="C:ciliary basal body"/>
    <property type="evidence" value="ECO:0007669"/>
    <property type="project" value="TreeGrafter"/>
</dbReference>
<keyword evidence="1" id="KW-0436">Ligase</keyword>
<keyword evidence="2" id="KW-0547">Nucleotide-binding</keyword>
<keyword evidence="3" id="KW-0067">ATP-binding</keyword>
<dbReference type="Proteomes" id="UP000078046">
    <property type="component" value="Unassembled WGS sequence"/>
</dbReference>
<evidence type="ECO:0000313" key="5">
    <source>
        <dbReference type="Proteomes" id="UP000078046"/>
    </source>
</evidence>
<dbReference type="GO" id="GO:0005524">
    <property type="term" value="F:ATP binding"/>
    <property type="evidence" value="ECO:0007669"/>
    <property type="project" value="UniProtKB-KW"/>
</dbReference>
<gene>
    <name evidence="4" type="ORF">A3Q56_03559</name>
</gene>
<evidence type="ECO:0008006" key="6">
    <source>
        <dbReference type="Google" id="ProtNLM"/>
    </source>
</evidence>
<name>A0A177B318_9BILA</name>
<dbReference type="PANTHER" id="PTHR12241:SF161">
    <property type="entry name" value="TUBULIN POLYGLUTAMYLASE TTLL6"/>
    <property type="match status" value="1"/>
</dbReference>
<dbReference type="PANTHER" id="PTHR12241">
    <property type="entry name" value="TUBULIN POLYGLUTAMYLASE"/>
    <property type="match status" value="1"/>
</dbReference>
<comment type="caution">
    <text evidence="4">The sequence shown here is derived from an EMBL/GenBank/DDBJ whole genome shotgun (WGS) entry which is preliminary data.</text>
</comment>
<evidence type="ECO:0000256" key="1">
    <source>
        <dbReference type="ARBA" id="ARBA00022598"/>
    </source>
</evidence>
<accession>A0A177B318</accession>
<evidence type="ECO:0000256" key="3">
    <source>
        <dbReference type="ARBA" id="ARBA00022840"/>
    </source>
</evidence>
<proteinExistence type="predicted"/>
<feature type="non-terminal residue" evidence="4">
    <location>
        <position position="324"/>
    </location>
</feature>
<keyword evidence="5" id="KW-1185">Reference proteome</keyword>
<protein>
    <recommendedName>
        <fullName evidence="6">Tubulin polyglutamylase TTLL13</fullName>
    </recommendedName>
</protein>
<sequence length="324" mass="38057">MNKTDKESCDNYPRIAREDSDFSSCCNLDELKSKLDNDSMKYNDLKTLNAQTEIFSNYQDSFKIDYEFDNADKNDKVDPNHDNIESNYDSNVILNIEKTNDTNYARNQVMSESESLPNSQNEELTLVDDEKPSINISINTKIDYQNYPENFANLALIAENDDYEDKKCAQDNFDISSKQISNFVSSRRKSSKKGRKKRKKILLISLANCKYDSVRRVSKKFGFKEVDDDEDWNLYWTDCSVGLERVMDMKRYQKINHFPGMSEICRKDLLARNLNRLYKQFPSDYNIYPKTWCLPAEKFREDPKDWIEKSELAVTLANDKEEKK</sequence>
<dbReference type="AlphaFoldDB" id="A0A177B318"/>
<evidence type="ECO:0000256" key="2">
    <source>
        <dbReference type="ARBA" id="ARBA00022741"/>
    </source>
</evidence>
<reference evidence="4 5" key="1">
    <citation type="submission" date="2016-04" db="EMBL/GenBank/DDBJ databases">
        <title>The genome of Intoshia linei affirms orthonectids as highly simplified spiralians.</title>
        <authorList>
            <person name="Mikhailov K.V."/>
            <person name="Slusarev G.S."/>
            <person name="Nikitin M.A."/>
            <person name="Logacheva M.D."/>
            <person name="Penin A."/>
            <person name="Aleoshin V."/>
            <person name="Panchin Y.V."/>
        </authorList>
    </citation>
    <scope>NUCLEOTIDE SEQUENCE [LARGE SCALE GENOMIC DNA]</scope>
    <source>
        <strain evidence="4">Intl2013</strain>
        <tissue evidence="4">Whole animal</tissue>
    </source>
</reference>
<dbReference type="Pfam" id="PF03133">
    <property type="entry name" value="TTL"/>
    <property type="match status" value="1"/>
</dbReference>
<dbReference type="OrthoDB" id="202825at2759"/>
<organism evidence="4 5">
    <name type="scientific">Intoshia linei</name>
    <dbReference type="NCBI Taxonomy" id="1819745"/>
    <lineage>
        <taxon>Eukaryota</taxon>
        <taxon>Metazoa</taxon>
        <taxon>Spiralia</taxon>
        <taxon>Lophotrochozoa</taxon>
        <taxon>Mesozoa</taxon>
        <taxon>Orthonectida</taxon>
        <taxon>Rhopaluridae</taxon>
        <taxon>Intoshia</taxon>
    </lineage>
</organism>
<dbReference type="GO" id="GO:0015631">
    <property type="term" value="F:tubulin binding"/>
    <property type="evidence" value="ECO:0007669"/>
    <property type="project" value="TreeGrafter"/>
</dbReference>
<evidence type="ECO:0000313" key="4">
    <source>
        <dbReference type="EMBL" id="OAF68687.1"/>
    </source>
</evidence>
<dbReference type="EMBL" id="LWCA01000403">
    <property type="protein sequence ID" value="OAF68687.1"/>
    <property type="molecule type" value="Genomic_DNA"/>
</dbReference>
<dbReference type="PROSITE" id="PS51221">
    <property type="entry name" value="TTL"/>
    <property type="match status" value="1"/>
</dbReference>
<dbReference type="GO" id="GO:0000226">
    <property type="term" value="P:microtubule cytoskeleton organization"/>
    <property type="evidence" value="ECO:0007669"/>
    <property type="project" value="TreeGrafter"/>
</dbReference>
<dbReference type="GO" id="GO:0070740">
    <property type="term" value="F:tubulin-glutamic acid ligase activity"/>
    <property type="evidence" value="ECO:0007669"/>
    <property type="project" value="TreeGrafter"/>
</dbReference>